<dbReference type="PANTHER" id="PTHR12697:SF5">
    <property type="entry name" value="DEOXYHYPUSINE HYDROXYLASE"/>
    <property type="match status" value="1"/>
</dbReference>
<keyword evidence="5" id="KW-0472">Membrane</keyword>
<dbReference type="GO" id="GO:0016491">
    <property type="term" value="F:oxidoreductase activity"/>
    <property type="evidence" value="ECO:0007669"/>
    <property type="project" value="TreeGrafter"/>
</dbReference>
<accession>T2JX35</accession>
<dbReference type="EMBL" id="CAQN01001175">
    <property type="protein sequence ID" value="CCQ70343.1"/>
    <property type="molecule type" value="Genomic_DNA"/>
</dbReference>
<dbReference type="RefSeq" id="WP_231599544.1">
    <property type="nucleotide sequence ID" value="NZ_CAQN01001175.1"/>
</dbReference>
<dbReference type="SUPFAM" id="SSF48371">
    <property type="entry name" value="ARM repeat"/>
    <property type="match status" value="1"/>
</dbReference>
<sequence>MMIYYRLSLLILICLSYLTCPSLSLANSNLFSFDEISKKEKKIAQGNTNNSPTIPSTPSRDSDYDQAMQAGYRATEEKDYQTAQTEFRKALQARPNDIYAQQALQNIEFYIARQSNPLANFTSSSIILWGGLVIIVVGIGVGILLFLRRNSTYSQDKLEEELLKPHKSYELESQAQGNKELDTTTSTNFDENYEDHNNKPEPKTPLFSYDNNQIESQMAPEVTVETPDSEDVVAIQKTTRIPSGDEVETLLDELQEKDPKKRRQAIWKLAQTADSRAMESLVDLMIDTDSQERSLILEALSQISTRTLKPMNHALTLSLQDKNPQVRKNAIRDLTRIHDLMSQIYQLLCHSIEDSDREVQETAKWAINQLNTQIPPRLDMVTGENPPEVTVEEPYSDFME</sequence>
<feature type="transmembrane region" description="Helical" evidence="5">
    <location>
        <begin position="126"/>
        <end position="147"/>
    </location>
</feature>
<feature type="region of interest" description="Disordered" evidence="4">
    <location>
        <begin position="43"/>
        <end position="64"/>
    </location>
</feature>
<dbReference type="InterPro" id="IPR011989">
    <property type="entry name" value="ARM-like"/>
</dbReference>
<keyword evidence="1" id="KW-0042">Antenna complex</keyword>
<proteinExistence type="predicted"/>
<evidence type="ECO:0000256" key="4">
    <source>
        <dbReference type="SAM" id="MobiDB-lite"/>
    </source>
</evidence>
<feature type="repeat" description="TPR" evidence="3">
    <location>
        <begin position="64"/>
        <end position="97"/>
    </location>
</feature>
<dbReference type="GO" id="GO:0030089">
    <property type="term" value="C:phycobilisome"/>
    <property type="evidence" value="ECO:0007669"/>
    <property type="project" value="UniProtKB-KW"/>
</dbReference>
<dbReference type="AlphaFoldDB" id="T2JX35"/>
<evidence type="ECO:0000256" key="1">
    <source>
        <dbReference type="ARBA" id="ARBA00022549"/>
    </source>
</evidence>
<organism evidence="7 8">
    <name type="scientific">Crocosphaera watsonii WH 0402</name>
    <dbReference type="NCBI Taxonomy" id="1284629"/>
    <lineage>
        <taxon>Bacteria</taxon>
        <taxon>Bacillati</taxon>
        <taxon>Cyanobacteriota</taxon>
        <taxon>Cyanophyceae</taxon>
        <taxon>Oscillatoriophycideae</taxon>
        <taxon>Chroococcales</taxon>
        <taxon>Aphanothecaceae</taxon>
        <taxon>Crocosphaera</taxon>
    </lineage>
</organism>
<reference evidence="7 8" key="1">
    <citation type="submission" date="2013-01" db="EMBL/GenBank/DDBJ databases">
        <authorList>
            <person name="Bench S."/>
        </authorList>
    </citation>
    <scope>NUCLEOTIDE SEQUENCE [LARGE SCALE GENOMIC DNA]</scope>
    <source>
        <strain evidence="7 8">WH 0402</strain>
    </source>
</reference>
<dbReference type="Proteomes" id="UP000018130">
    <property type="component" value="Unassembled WGS sequence"/>
</dbReference>
<keyword evidence="5" id="KW-1133">Transmembrane helix</keyword>
<feature type="signal peptide" evidence="6">
    <location>
        <begin position="1"/>
        <end position="26"/>
    </location>
</feature>
<evidence type="ECO:0000256" key="5">
    <source>
        <dbReference type="SAM" id="Phobius"/>
    </source>
</evidence>
<feature type="region of interest" description="Disordered" evidence="4">
    <location>
        <begin position="381"/>
        <end position="400"/>
    </location>
</feature>
<reference evidence="7 8" key="2">
    <citation type="submission" date="2013-09" db="EMBL/GenBank/DDBJ databases">
        <title>Whole genome comparison of six Crocosphaera watsonii strains with differing phenotypes.</title>
        <authorList>
            <person name="Bench S.R."/>
            <person name="Heller P."/>
            <person name="Frank I."/>
            <person name="Arciniega M."/>
            <person name="Shilova I.N."/>
            <person name="Zehr J.P."/>
        </authorList>
    </citation>
    <scope>NUCLEOTIDE SEQUENCE [LARGE SCALE GENOMIC DNA]</scope>
    <source>
        <strain evidence="7 8">WH 0402</strain>
    </source>
</reference>
<keyword evidence="6" id="KW-0732">Signal</keyword>
<evidence type="ECO:0000313" key="7">
    <source>
        <dbReference type="EMBL" id="CCQ70343.1"/>
    </source>
</evidence>
<protein>
    <submittedName>
        <fullName evidence="7">Putative peptidoglycan-binding domain-containing protein</fullName>
    </submittedName>
</protein>
<dbReference type="Pfam" id="PF13646">
    <property type="entry name" value="HEAT_2"/>
    <property type="match status" value="1"/>
</dbReference>
<dbReference type="PANTHER" id="PTHR12697">
    <property type="entry name" value="PBS LYASE HEAT-LIKE PROTEIN"/>
    <property type="match status" value="1"/>
</dbReference>
<feature type="chain" id="PRO_5004602349" evidence="6">
    <location>
        <begin position="27"/>
        <end position="400"/>
    </location>
</feature>
<name>T2JX35_CROWT</name>
<keyword evidence="3" id="KW-0802">TPR repeat</keyword>
<dbReference type="InterPro" id="IPR019734">
    <property type="entry name" value="TPR_rpt"/>
</dbReference>
<evidence type="ECO:0000256" key="2">
    <source>
        <dbReference type="ARBA" id="ARBA00022738"/>
    </source>
</evidence>
<keyword evidence="5" id="KW-0812">Transmembrane</keyword>
<feature type="compositionally biased region" description="Acidic residues" evidence="4">
    <location>
        <begin position="390"/>
        <end position="400"/>
    </location>
</feature>
<comment type="caution">
    <text evidence="7">The sequence shown here is derived from an EMBL/GenBank/DDBJ whole genome shotgun (WGS) entry which is preliminary data.</text>
</comment>
<dbReference type="PROSITE" id="PS50005">
    <property type="entry name" value="TPR"/>
    <property type="match status" value="1"/>
</dbReference>
<evidence type="ECO:0000256" key="3">
    <source>
        <dbReference type="PROSITE-ProRule" id="PRU00339"/>
    </source>
</evidence>
<feature type="region of interest" description="Disordered" evidence="4">
    <location>
        <begin position="169"/>
        <end position="205"/>
    </location>
</feature>
<keyword evidence="2" id="KW-0605">Phycobilisome</keyword>
<dbReference type="InterPro" id="IPR016024">
    <property type="entry name" value="ARM-type_fold"/>
</dbReference>
<feature type="compositionally biased region" description="Polar residues" evidence="4">
    <location>
        <begin position="45"/>
        <end position="59"/>
    </location>
</feature>
<dbReference type="Gene3D" id="1.25.10.10">
    <property type="entry name" value="Leucine-rich Repeat Variant"/>
    <property type="match status" value="1"/>
</dbReference>
<gene>
    <name evidence="7" type="ORF">CWATWH0402_5101</name>
</gene>
<evidence type="ECO:0000313" key="8">
    <source>
        <dbReference type="Proteomes" id="UP000018130"/>
    </source>
</evidence>
<feature type="compositionally biased region" description="Polar residues" evidence="4">
    <location>
        <begin position="171"/>
        <end position="190"/>
    </location>
</feature>
<evidence type="ECO:0000256" key="6">
    <source>
        <dbReference type="SAM" id="SignalP"/>
    </source>
</evidence>